<dbReference type="SUPFAM" id="SSF49842">
    <property type="entry name" value="TNF-like"/>
    <property type="match status" value="1"/>
</dbReference>
<dbReference type="PROSITE" id="PS50871">
    <property type="entry name" value="C1Q"/>
    <property type="match status" value="1"/>
</dbReference>
<evidence type="ECO:0000256" key="4">
    <source>
        <dbReference type="ARBA" id="ARBA00023119"/>
    </source>
</evidence>
<dbReference type="InterPro" id="IPR001073">
    <property type="entry name" value="C1q_dom"/>
</dbReference>
<keyword evidence="3" id="KW-0272">Extracellular matrix</keyword>
<keyword evidence="8" id="KW-1185">Reference proteome</keyword>
<feature type="region of interest" description="Disordered" evidence="5">
    <location>
        <begin position="88"/>
        <end position="122"/>
    </location>
</feature>
<proteinExistence type="predicted"/>
<sequence length="290" mass="31360">MGLDSDSSSISMKQFVYIYSTWQSAFFLFQVFQESFMLQLSVAFAHGLKMAVLRALWFTALLLQDCGILLSAGSEAVSCPALAGVPGSPGHNGLPGRDGRDGHPGPKGDKGEQSVCVGPQGQTGGPDLLSTILQEEVNKIKQQLNVLLTDIKTKVAFSATLYTTGLPKNIGPNTKRVTLVYETAFTNIGNAYNTKTGIFTAPVKGVYYFIFVLFNPHNLSTAVALMKNGESIVLASDNEPGADTEDTATNSVSLLLEEGDRVYIELLENRKVYTDGNKRNTFSGHLLFTM</sequence>
<evidence type="ECO:0000313" key="7">
    <source>
        <dbReference type="EMBL" id="KAG7329842.1"/>
    </source>
</evidence>
<dbReference type="AlphaFoldDB" id="A0A9D3SMQ8"/>
<reference evidence="7 8" key="1">
    <citation type="submission" date="2021-06" db="EMBL/GenBank/DDBJ databases">
        <title>Chromosome-level genome assembly of the red-tail catfish (Hemibagrus wyckioides).</title>
        <authorList>
            <person name="Shao F."/>
        </authorList>
    </citation>
    <scope>NUCLEOTIDE SEQUENCE [LARGE SCALE GENOMIC DNA]</scope>
    <source>
        <strain evidence="7">EC202008001</strain>
        <tissue evidence="7">Blood</tissue>
    </source>
</reference>
<evidence type="ECO:0000259" key="6">
    <source>
        <dbReference type="PROSITE" id="PS50871"/>
    </source>
</evidence>
<evidence type="ECO:0000256" key="2">
    <source>
        <dbReference type="ARBA" id="ARBA00022525"/>
    </source>
</evidence>
<protein>
    <recommendedName>
        <fullName evidence="6">C1q domain-containing protein</fullName>
    </recommendedName>
</protein>
<dbReference type="Proteomes" id="UP000824219">
    <property type="component" value="Linkage Group LG07"/>
</dbReference>
<keyword evidence="2" id="KW-0964">Secreted</keyword>
<dbReference type="InterPro" id="IPR008983">
    <property type="entry name" value="Tumour_necrosis_fac-like_dom"/>
</dbReference>
<feature type="compositionally biased region" description="Basic and acidic residues" evidence="5">
    <location>
        <begin position="97"/>
        <end position="112"/>
    </location>
</feature>
<comment type="subcellular location">
    <subcellularLocation>
        <location evidence="1">Secreted</location>
        <location evidence="1">Extracellular space</location>
        <location evidence="1">Extracellular matrix</location>
    </subcellularLocation>
</comment>
<dbReference type="Pfam" id="PF00386">
    <property type="entry name" value="C1q"/>
    <property type="match status" value="1"/>
</dbReference>
<dbReference type="GO" id="GO:0005581">
    <property type="term" value="C:collagen trimer"/>
    <property type="evidence" value="ECO:0007669"/>
    <property type="project" value="UniProtKB-KW"/>
</dbReference>
<evidence type="ECO:0000256" key="1">
    <source>
        <dbReference type="ARBA" id="ARBA00004498"/>
    </source>
</evidence>
<gene>
    <name evidence="7" type="ORF">KOW79_006064</name>
</gene>
<evidence type="ECO:0000256" key="5">
    <source>
        <dbReference type="SAM" id="MobiDB-lite"/>
    </source>
</evidence>
<dbReference type="OrthoDB" id="6154955at2759"/>
<feature type="domain" description="C1q" evidence="6">
    <location>
        <begin position="150"/>
        <end position="290"/>
    </location>
</feature>
<keyword evidence="4" id="KW-0176">Collagen</keyword>
<dbReference type="PRINTS" id="PR00007">
    <property type="entry name" value="COMPLEMNTC1Q"/>
</dbReference>
<dbReference type="PANTHER" id="PTHR15427:SF52">
    <property type="entry name" value="C1Q DOMAIN-CONTAINING PROTEIN"/>
    <property type="match status" value="1"/>
</dbReference>
<dbReference type="Gene3D" id="2.60.120.40">
    <property type="match status" value="1"/>
</dbReference>
<name>A0A9D3SMQ8_9TELE</name>
<accession>A0A9D3SMQ8</accession>
<dbReference type="PANTHER" id="PTHR15427">
    <property type="entry name" value="EMILIN ELASTIN MICROFIBRIL INTERFACE-LOCATED PROTEIN ELASTIN MICROFIBRIL INTERFACER"/>
    <property type="match status" value="1"/>
</dbReference>
<evidence type="ECO:0000313" key="8">
    <source>
        <dbReference type="Proteomes" id="UP000824219"/>
    </source>
</evidence>
<dbReference type="InterPro" id="IPR050392">
    <property type="entry name" value="Collagen/C1q_domain"/>
</dbReference>
<evidence type="ECO:0000256" key="3">
    <source>
        <dbReference type="ARBA" id="ARBA00022530"/>
    </source>
</evidence>
<comment type="caution">
    <text evidence="7">The sequence shown here is derived from an EMBL/GenBank/DDBJ whole genome shotgun (WGS) entry which is preliminary data.</text>
</comment>
<dbReference type="EMBL" id="JAHKSW010000007">
    <property type="protein sequence ID" value="KAG7329842.1"/>
    <property type="molecule type" value="Genomic_DNA"/>
</dbReference>
<organism evidence="7 8">
    <name type="scientific">Hemibagrus wyckioides</name>
    <dbReference type="NCBI Taxonomy" id="337641"/>
    <lineage>
        <taxon>Eukaryota</taxon>
        <taxon>Metazoa</taxon>
        <taxon>Chordata</taxon>
        <taxon>Craniata</taxon>
        <taxon>Vertebrata</taxon>
        <taxon>Euteleostomi</taxon>
        <taxon>Actinopterygii</taxon>
        <taxon>Neopterygii</taxon>
        <taxon>Teleostei</taxon>
        <taxon>Ostariophysi</taxon>
        <taxon>Siluriformes</taxon>
        <taxon>Bagridae</taxon>
        <taxon>Hemibagrus</taxon>
    </lineage>
</organism>
<dbReference type="SMART" id="SM00110">
    <property type="entry name" value="C1Q"/>
    <property type="match status" value="1"/>
</dbReference>